<comment type="caution">
    <text evidence="2">The sequence shown here is derived from an EMBL/GenBank/DDBJ whole genome shotgun (WGS) entry which is preliminary data.</text>
</comment>
<evidence type="ECO:0000259" key="1">
    <source>
        <dbReference type="PROSITE" id="PS50191"/>
    </source>
</evidence>
<feature type="domain" description="CRAL-TRIO" evidence="1">
    <location>
        <begin position="16"/>
        <end position="180"/>
    </location>
</feature>
<dbReference type="SMART" id="SM00516">
    <property type="entry name" value="SEC14"/>
    <property type="match status" value="1"/>
</dbReference>
<dbReference type="PANTHER" id="PTHR10174:SF130">
    <property type="entry name" value="ALPHA-TOCOPHEROL TRANSFER PROTEIN-LIKE"/>
    <property type="match status" value="1"/>
</dbReference>
<name>A0A1D2MIC9_ORCCI</name>
<evidence type="ECO:0000313" key="3">
    <source>
        <dbReference type="Proteomes" id="UP000094527"/>
    </source>
</evidence>
<gene>
    <name evidence="2" type="ORF">Ocin01_13976</name>
</gene>
<dbReference type="GO" id="GO:0016020">
    <property type="term" value="C:membrane"/>
    <property type="evidence" value="ECO:0007669"/>
    <property type="project" value="TreeGrafter"/>
</dbReference>
<dbReference type="OrthoDB" id="75724at2759"/>
<proteinExistence type="predicted"/>
<dbReference type="InterPro" id="IPR001251">
    <property type="entry name" value="CRAL-TRIO_dom"/>
</dbReference>
<dbReference type="PANTHER" id="PTHR10174">
    <property type="entry name" value="ALPHA-TOCOPHEROL TRANSFER PROTEIN-RELATED"/>
    <property type="match status" value="1"/>
</dbReference>
<dbReference type="InterPro" id="IPR036865">
    <property type="entry name" value="CRAL-TRIO_dom_sf"/>
</dbReference>
<dbReference type="GO" id="GO:1902936">
    <property type="term" value="F:phosphatidylinositol bisphosphate binding"/>
    <property type="evidence" value="ECO:0007669"/>
    <property type="project" value="TreeGrafter"/>
</dbReference>
<dbReference type="Gene3D" id="3.40.525.10">
    <property type="entry name" value="CRAL-TRIO lipid binding domain"/>
    <property type="match status" value="1"/>
</dbReference>
<dbReference type="Gene3D" id="1.20.5.1200">
    <property type="entry name" value="Alpha-tocopherol transfer"/>
    <property type="match status" value="1"/>
</dbReference>
<dbReference type="PROSITE" id="PS50191">
    <property type="entry name" value="CRAL_TRIO"/>
    <property type="match status" value="1"/>
</dbReference>
<dbReference type="STRING" id="48709.A0A1D2MIC9"/>
<reference evidence="2 3" key="1">
    <citation type="journal article" date="2016" name="Genome Biol. Evol.">
        <title>Gene Family Evolution Reflects Adaptation to Soil Environmental Stressors in the Genome of the Collembolan Orchesella cincta.</title>
        <authorList>
            <person name="Faddeeva-Vakhrusheva A."/>
            <person name="Derks M.F."/>
            <person name="Anvar S.Y."/>
            <person name="Agamennone V."/>
            <person name="Suring W."/>
            <person name="Smit S."/>
            <person name="van Straalen N.M."/>
            <person name="Roelofs D."/>
        </authorList>
    </citation>
    <scope>NUCLEOTIDE SEQUENCE [LARGE SCALE GENOMIC DNA]</scope>
    <source>
        <tissue evidence="2">Mixed pool</tissue>
    </source>
</reference>
<dbReference type="Proteomes" id="UP000094527">
    <property type="component" value="Unassembled WGS sequence"/>
</dbReference>
<dbReference type="CDD" id="cd00170">
    <property type="entry name" value="SEC14"/>
    <property type="match status" value="1"/>
</dbReference>
<keyword evidence="3" id="KW-1185">Reference proteome</keyword>
<dbReference type="Pfam" id="PF00650">
    <property type="entry name" value="CRAL_TRIO"/>
    <property type="match status" value="1"/>
</dbReference>
<sequence length="207" mass="23853">MMRLDEMQDLFEQFIPSQFKDFYYSGIVTPLTKRDSQGRLILLGRLGRWKVDEYDFDQALAASIVLFNYCAAKSIKTQHCGVVAVLDFRGWNLQQMLGIKIGRLKIAVKLMQDSCPAKIKGFHILHHPRLVKVLYFLLTPFLKKKLRSRIHFHSDESSLHELIGPDIIPATSEAVAQNSYFDEKMITDLLSEDKYNLDMVTFGYPSC</sequence>
<dbReference type="OMA" id="PEICSNM"/>
<organism evidence="2 3">
    <name type="scientific">Orchesella cincta</name>
    <name type="common">Springtail</name>
    <name type="synonym">Podura cincta</name>
    <dbReference type="NCBI Taxonomy" id="48709"/>
    <lineage>
        <taxon>Eukaryota</taxon>
        <taxon>Metazoa</taxon>
        <taxon>Ecdysozoa</taxon>
        <taxon>Arthropoda</taxon>
        <taxon>Hexapoda</taxon>
        <taxon>Collembola</taxon>
        <taxon>Entomobryomorpha</taxon>
        <taxon>Entomobryoidea</taxon>
        <taxon>Orchesellidae</taxon>
        <taxon>Orchesellinae</taxon>
        <taxon>Orchesella</taxon>
    </lineage>
</organism>
<dbReference type="EMBL" id="LJIJ01001171">
    <property type="protein sequence ID" value="ODM92705.1"/>
    <property type="molecule type" value="Genomic_DNA"/>
</dbReference>
<dbReference type="SUPFAM" id="SSF52087">
    <property type="entry name" value="CRAL/TRIO domain"/>
    <property type="match status" value="1"/>
</dbReference>
<protein>
    <submittedName>
        <fullName evidence="2">Retinaldehyde-binding protein 1</fullName>
    </submittedName>
</protein>
<accession>A0A1D2MIC9</accession>
<evidence type="ECO:0000313" key="2">
    <source>
        <dbReference type="EMBL" id="ODM92705.1"/>
    </source>
</evidence>
<dbReference type="PRINTS" id="PR00180">
    <property type="entry name" value="CRETINALDHBP"/>
</dbReference>
<dbReference type="AlphaFoldDB" id="A0A1D2MIC9"/>